<proteinExistence type="predicted"/>
<dbReference type="Proteomes" id="UP000662747">
    <property type="component" value="Chromosome"/>
</dbReference>
<reference evidence="2 3" key="1">
    <citation type="submission" date="2021-02" db="EMBL/GenBank/DDBJ databases">
        <title>De Novo genome assembly of isolated myxobacteria.</title>
        <authorList>
            <person name="Stevens D.C."/>
        </authorList>
    </citation>
    <scope>NUCLEOTIDE SEQUENCE [LARGE SCALE GENOMIC DNA]</scope>
    <source>
        <strain evidence="3">SCPEA02</strain>
    </source>
</reference>
<keyword evidence="1" id="KW-0472">Membrane</keyword>
<dbReference type="EMBL" id="CP071090">
    <property type="protein sequence ID" value="QSQ18805.1"/>
    <property type="molecule type" value="Genomic_DNA"/>
</dbReference>
<keyword evidence="1" id="KW-0812">Transmembrane</keyword>
<gene>
    <name evidence="2" type="ORF">JY651_25960</name>
</gene>
<evidence type="ECO:0000313" key="2">
    <source>
        <dbReference type="EMBL" id="QSQ18805.1"/>
    </source>
</evidence>
<accession>A0ABX7NMJ1</accession>
<evidence type="ECO:0000256" key="1">
    <source>
        <dbReference type="SAM" id="Phobius"/>
    </source>
</evidence>
<feature type="transmembrane region" description="Helical" evidence="1">
    <location>
        <begin position="33"/>
        <end position="52"/>
    </location>
</feature>
<feature type="transmembrane region" description="Helical" evidence="1">
    <location>
        <begin position="64"/>
        <end position="87"/>
    </location>
</feature>
<protein>
    <submittedName>
        <fullName evidence="2">Uncharacterized protein</fullName>
    </submittedName>
</protein>
<keyword evidence="1" id="KW-1133">Transmembrane helix</keyword>
<evidence type="ECO:0000313" key="3">
    <source>
        <dbReference type="Proteomes" id="UP000662747"/>
    </source>
</evidence>
<organism evidence="2 3">
    <name type="scientific">Pyxidicoccus parkwayensis</name>
    <dbReference type="NCBI Taxonomy" id="2813578"/>
    <lineage>
        <taxon>Bacteria</taxon>
        <taxon>Pseudomonadati</taxon>
        <taxon>Myxococcota</taxon>
        <taxon>Myxococcia</taxon>
        <taxon>Myxococcales</taxon>
        <taxon>Cystobacterineae</taxon>
        <taxon>Myxococcaceae</taxon>
        <taxon>Pyxidicoccus</taxon>
    </lineage>
</organism>
<name>A0ABX7NMJ1_9BACT</name>
<sequence length="191" mass="21852">MRFFEVNTHAPPSVDMGHHLPLRFIWRPLLGDVVYALLLGTWFCVIPTAYVVDQGLSFSAMLENWWFSIVFLLGGMFSVSGTLSCVLTRLEVEVTSSQVRQLGGGVLRDKTWNEPLEHYTSLRVERRHHPDWLGAKDEFGIHLCHAEDASRSVLLYWGRSERRFQARLAHYSKLLGLDVQGARAERRRATG</sequence>
<keyword evidence="3" id="KW-1185">Reference proteome</keyword>
<dbReference type="RefSeq" id="WP_206720393.1">
    <property type="nucleotide sequence ID" value="NZ_CP071090.1"/>
</dbReference>